<dbReference type="SMART" id="SM00903">
    <property type="entry name" value="Flavin_Reduct"/>
    <property type="match status" value="1"/>
</dbReference>
<dbReference type="Pfam" id="PF01613">
    <property type="entry name" value="Flavin_Reduct"/>
    <property type="match status" value="1"/>
</dbReference>
<accession>A0A366HJ64</accession>
<dbReference type="SUPFAM" id="SSF50475">
    <property type="entry name" value="FMN-binding split barrel"/>
    <property type="match status" value="1"/>
</dbReference>
<dbReference type="Gene3D" id="2.30.110.10">
    <property type="entry name" value="Electron Transport, Fmn-binding Protein, Chain A"/>
    <property type="match status" value="1"/>
</dbReference>
<dbReference type="GO" id="GO:0042602">
    <property type="term" value="F:riboflavin reductase (NADPH) activity"/>
    <property type="evidence" value="ECO:0007669"/>
    <property type="project" value="TreeGrafter"/>
</dbReference>
<evidence type="ECO:0000256" key="1">
    <source>
        <dbReference type="ARBA" id="ARBA00023002"/>
    </source>
</evidence>
<protein>
    <submittedName>
        <fullName evidence="3">Flavin reductase (DIM6/NTAB) family NADH-FMN oxidoreductase RutF</fullName>
    </submittedName>
</protein>
<dbReference type="InterPro" id="IPR002563">
    <property type="entry name" value="Flavin_Rdtase-like_dom"/>
</dbReference>
<keyword evidence="1" id="KW-0560">Oxidoreductase</keyword>
<organism evidence="3 4">
    <name type="scientific">Eoetvoesiella caeni</name>
    <dbReference type="NCBI Taxonomy" id="645616"/>
    <lineage>
        <taxon>Bacteria</taxon>
        <taxon>Pseudomonadati</taxon>
        <taxon>Pseudomonadota</taxon>
        <taxon>Betaproteobacteria</taxon>
        <taxon>Burkholderiales</taxon>
        <taxon>Alcaligenaceae</taxon>
        <taxon>Eoetvoesiella</taxon>
    </lineage>
</organism>
<evidence type="ECO:0000259" key="2">
    <source>
        <dbReference type="SMART" id="SM00903"/>
    </source>
</evidence>
<sequence length="162" mass="17773">MPPKPDLRHAFGRFPTGIAVVTMLDGEGMPYGATINSFVSVSMAPPMISWNVVRGSLAHSTVSQARRFVINVLAKDQRSLAQKMTGPVAERFTDVQYRPSEWGLPVIDGTLAAFECNVHSMVTAGDHDIVLGIIDHFEHREGRPLVYWQGAYATAAQYDTQG</sequence>
<keyword evidence="4" id="KW-1185">Reference proteome</keyword>
<proteinExistence type="predicted"/>
<gene>
    <name evidence="3" type="ORF">DFR37_102577</name>
</gene>
<dbReference type="InterPro" id="IPR050268">
    <property type="entry name" value="NADH-dep_flavin_reductase"/>
</dbReference>
<feature type="domain" description="Flavin reductase like" evidence="2">
    <location>
        <begin position="11"/>
        <end position="154"/>
    </location>
</feature>
<dbReference type="GO" id="GO:0010181">
    <property type="term" value="F:FMN binding"/>
    <property type="evidence" value="ECO:0007669"/>
    <property type="project" value="InterPro"/>
</dbReference>
<dbReference type="PANTHER" id="PTHR30466">
    <property type="entry name" value="FLAVIN REDUCTASE"/>
    <property type="match status" value="1"/>
</dbReference>
<dbReference type="AlphaFoldDB" id="A0A366HJ64"/>
<reference evidence="3 4" key="1">
    <citation type="submission" date="2018-06" db="EMBL/GenBank/DDBJ databases">
        <title>Genomic Encyclopedia of Type Strains, Phase IV (KMG-IV): sequencing the most valuable type-strain genomes for metagenomic binning, comparative biology and taxonomic classification.</title>
        <authorList>
            <person name="Goeker M."/>
        </authorList>
    </citation>
    <scope>NUCLEOTIDE SEQUENCE [LARGE SCALE GENOMIC DNA]</scope>
    <source>
        <strain evidence="3 4">DSM 25520</strain>
    </source>
</reference>
<name>A0A366HJ64_9BURK</name>
<comment type="caution">
    <text evidence="3">The sequence shown here is derived from an EMBL/GenBank/DDBJ whole genome shotgun (WGS) entry which is preliminary data.</text>
</comment>
<dbReference type="PANTHER" id="PTHR30466:SF1">
    <property type="entry name" value="FMN REDUCTASE (NADH) RUTF"/>
    <property type="match status" value="1"/>
</dbReference>
<evidence type="ECO:0000313" key="4">
    <source>
        <dbReference type="Proteomes" id="UP000253628"/>
    </source>
</evidence>
<dbReference type="EMBL" id="QNRQ01000002">
    <property type="protein sequence ID" value="RBP42191.1"/>
    <property type="molecule type" value="Genomic_DNA"/>
</dbReference>
<dbReference type="InterPro" id="IPR012349">
    <property type="entry name" value="Split_barrel_FMN-bd"/>
</dbReference>
<evidence type="ECO:0000313" key="3">
    <source>
        <dbReference type="EMBL" id="RBP42191.1"/>
    </source>
</evidence>
<dbReference type="Proteomes" id="UP000253628">
    <property type="component" value="Unassembled WGS sequence"/>
</dbReference>